<evidence type="ECO:0000313" key="5">
    <source>
        <dbReference type="Proteomes" id="UP001279642"/>
    </source>
</evidence>
<dbReference type="Gene3D" id="3.10.560.10">
    <property type="entry name" value="Outer membrane lipoprotein wza domain like"/>
    <property type="match status" value="1"/>
</dbReference>
<dbReference type="EMBL" id="JAXCLW010000004">
    <property type="protein sequence ID" value="MDY0884253.1"/>
    <property type="molecule type" value="Genomic_DNA"/>
</dbReference>
<dbReference type="InterPro" id="IPR003715">
    <property type="entry name" value="Poly_export_N"/>
</dbReference>
<reference evidence="4 5" key="1">
    <citation type="journal article" date="2016" name="Antonie Van Leeuwenhoek">
        <title>Dongia soli sp. nov., isolated from soil from Dokdo, Korea.</title>
        <authorList>
            <person name="Kim D.U."/>
            <person name="Lee H."/>
            <person name="Kim H."/>
            <person name="Kim S.G."/>
            <person name="Ka J.O."/>
        </authorList>
    </citation>
    <scope>NUCLEOTIDE SEQUENCE [LARGE SCALE GENOMIC DNA]</scope>
    <source>
        <strain evidence="4 5">D78</strain>
    </source>
</reference>
<dbReference type="Pfam" id="PF10531">
    <property type="entry name" value="SLBB"/>
    <property type="match status" value="1"/>
</dbReference>
<feature type="domain" description="Polysaccharide export protein N-terminal" evidence="2">
    <location>
        <begin position="18"/>
        <end position="93"/>
    </location>
</feature>
<organism evidence="4 5">
    <name type="scientific">Dongia soli</name>
    <dbReference type="NCBI Taxonomy" id="600628"/>
    <lineage>
        <taxon>Bacteria</taxon>
        <taxon>Pseudomonadati</taxon>
        <taxon>Pseudomonadota</taxon>
        <taxon>Alphaproteobacteria</taxon>
        <taxon>Rhodospirillales</taxon>
        <taxon>Dongiaceae</taxon>
        <taxon>Dongia</taxon>
    </lineage>
</organism>
<keyword evidence="5" id="KW-1185">Reference proteome</keyword>
<keyword evidence="1" id="KW-0732">Signal</keyword>
<protein>
    <submittedName>
        <fullName evidence="4">Polysaccharide biosynthesis/export family protein</fullName>
    </submittedName>
</protein>
<evidence type="ECO:0000259" key="3">
    <source>
        <dbReference type="Pfam" id="PF10531"/>
    </source>
</evidence>
<dbReference type="InterPro" id="IPR019554">
    <property type="entry name" value="Soluble_ligand-bd"/>
</dbReference>
<name>A0ABU5EFM1_9PROT</name>
<sequence length="170" mass="18150">MLTCLAGCTSAPPIQTGATNGYHLGAGDRVQIEVYNDREMSGQFEVDAGGQVSIPLIGGVQLGGLTLREAEQAIADKLKSEKIVNDPNVSVNISQYRPIYVTGEVQRSGQFPFASGMTVLTGVALANGYTPRADPDRIEITRAPDTKPKAATESTTLEPGDVVKVLQRWF</sequence>
<evidence type="ECO:0000313" key="4">
    <source>
        <dbReference type="EMBL" id="MDY0884253.1"/>
    </source>
</evidence>
<proteinExistence type="predicted"/>
<evidence type="ECO:0000259" key="2">
    <source>
        <dbReference type="Pfam" id="PF02563"/>
    </source>
</evidence>
<dbReference type="Proteomes" id="UP001279642">
    <property type="component" value="Unassembled WGS sequence"/>
</dbReference>
<dbReference type="PANTHER" id="PTHR33619:SF3">
    <property type="entry name" value="POLYSACCHARIDE EXPORT PROTEIN GFCE-RELATED"/>
    <property type="match status" value="1"/>
</dbReference>
<accession>A0ABU5EFM1</accession>
<feature type="domain" description="Soluble ligand binding" evidence="3">
    <location>
        <begin position="99"/>
        <end position="142"/>
    </location>
</feature>
<dbReference type="Gene3D" id="3.30.1950.10">
    <property type="entry name" value="wza like domain"/>
    <property type="match status" value="1"/>
</dbReference>
<comment type="caution">
    <text evidence="4">The sequence shown here is derived from an EMBL/GenBank/DDBJ whole genome shotgun (WGS) entry which is preliminary data.</text>
</comment>
<gene>
    <name evidence="4" type="ORF">SMD27_15515</name>
</gene>
<evidence type="ECO:0000256" key="1">
    <source>
        <dbReference type="ARBA" id="ARBA00022729"/>
    </source>
</evidence>
<dbReference type="PANTHER" id="PTHR33619">
    <property type="entry name" value="POLYSACCHARIDE EXPORT PROTEIN GFCE-RELATED"/>
    <property type="match status" value="1"/>
</dbReference>
<dbReference type="InterPro" id="IPR049712">
    <property type="entry name" value="Poly_export"/>
</dbReference>
<dbReference type="Pfam" id="PF02563">
    <property type="entry name" value="Poly_export"/>
    <property type="match status" value="1"/>
</dbReference>